<accession>A0ABR1ZED7</accession>
<proteinExistence type="predicted"/>
<protein>
    <submittedName>
        <fullName evidence="1">Uncharacterized protein</fullName>
    </submittedName>
</protein>
<dbReference type="Proteomes" id="UP001472677">
    <property type="component" value="Unassembled WGS sequence"/>
</dbReference>
<gene>
    <name evidence="1" type="ORF">V6N12_057780</name>
</gene>
<comment type="caution">
    <text evidence="1">The sequence shown here is derived from an EMBL/GenBank/DDBJ whole genome shotgun (WGS) entry which is preliminary data.</text>
</comment>
<dbReference type="EMBL" id="JBBPBM010002420">
    <property type="protein sequence ID" value="KAK8478763.1"/>
    <property type="molecule type" value="Genomic_DNA"/>
</dbReference>
<name>A0ABR1ZED7_9ROSI</name>
<evidence type="ECO:0000313" key="2">
    <source>
        <dbReference type="Proteomes" id="UP001472677"/>
    </source>
</evidence>
<evidence type="ECO:0000313" key="1">
    <source>
        <dbReference type="EMBL" id="KAK8478763.1"/>
    </source>
</evidence>
<reference evidence="1 2" key="1">
    <citation type="journal article" date="2024" name="G3 (Bethesda)">
        <title>Genome assembly of Hibiscus sabdariffa L. provides insights into metabolisms of medicinal natural products.</title>
        <authorList>
            <person name="Kim T."/>
        </authorList>
    </citation>
    <scope>NUCLEOTIDE SEQUENCE [LARGE SCALE GENOMIC DNA]</scope>
    <source>
        <strain evidence="1">TK-2024</strain>
        <tissue evidence="1">Old leaves</tissue>
    </source>
</reference>
<keyword evidence="2" id="KW-1185">Reference proteome</keyword>
<sequence>MADFNQATNGHEEINLKNSWNLKSVGVAGDASFGVAGCLRDTGLQQGSRQGPRVLLTVSWGKRIWVMGHVCDKMGLNRYVYLIVMGGMNIDF</sequence>
<organism evidence="1 2">
    <name type="scientific">Hibiscus sabdariffa</name>
    <name type="common">roselle</name>
    <dbReference type="NCBI Taxonomy" id="183260"/>
    <lineage>
        <taxon>Eukaryota</taxon>
        <taxon>Viridiplantae</taxon>
        <taxon>Streptophyta</taxon>
        <taxon>Embryophyta</taxon>
        <taxon>Tracheophyta</taxon>
        <taxon>Spermatophyta</taxon>
        <taxon>Magnoliopsida</taxon>
        <taxon>eudicotyledons</taxon>
        <taxon>Gunneridae</taxon>
        <taxon>Pentapetalae</taxon>
        <taxon>rosids</taxon>
        <taxon>malvids</taxon>
        <taxon>Malvales</taxon>
        <taxon>Malvaceae</taxon>
        <taxon>Malvoideae</taxon>
        <taxon>Hibiscus</taxon>
    </lineage>
</organism>